<evidence type="ECO:0000313" key="4">
    <source>
        <dbReference type="Proteomes" id="UP000072741"/>
    </source>
</evidence>
<organism evidence="3 4">
    <name type="scientific">Pseudacidovorax intermedius</name>
    <dbReference type="NCBI Taxonomy" id="433924"/>
    <lineage>
        <taxon>Bacteria</taxon>
        <taxon>Pseudomonadati</taxon>
        <taxon>Pseudomonadota</taxon>
        <taxon>Betaproteobacteria</taxon>
        <taxon>Burkholderiales</taxon>
        <taxon>Comamonadaceae</taxon>
        <taxon>Pseudacidovorax</taxon>
    </lineage>
</organism>
<dbReference type="EMBL" id="LDSL01000070">
    <property type="protein sequence ID" value="KTT21392.1"/>
    <property type="molecule type" value="Genomic_DNA"/>
</dbReference>
<reference evidence="3 4" key="1">
    <citation type="journal article" date="2016" name="Front. Microbiol.">
        <title>Genomic Resource of Rice Seed Associated Bacteria.</title>
        <authorList>
            <person name="Midha S."/>
            <person name="Bansal K."/>
            <person name="Sharma S."/>
            <person name="Kumar N."/>
            <person name="Patil P.P."/>
            <person name="Chaudhry V."/>
            <person name="Patil P.B."/>
        </authorList>
    </citation>
    <scope>NUCLEOTIDE SEQUENCE [LARGE SCALE GENOMIC DNA]</scope>
    <source>
        <strain evidence="3 4">NS331</strain>
    </source>
</reference>
<proteinExistence type="predicted"/>
<sequence length="344" mass="38316">MHKPARIWLGVFTAGFAVIVALFLVTLFTQPAEGGLTRIGRVSETAFGWRSVPPPIPMTAVRGWEPAEADILVIGDSFSMYYAWQSPLVAAGYKVATTHWDRTGPLCTDFPAWLQSIGFHGRLVILESIERLLPERLEQAQACATMARRPLKSLPVPTGSPSQPPPPRRLNWTSPLMTGLVTWRNTRQIVRTDGVVDVEHERFGDYIFSSPVAEGCRQFSSPVCDKSLFLTADRTNRELQPADADFMAAFARRAAPVQVMWMVVPNKTTVYLDTRNARAFADRADALGIGPDLFAMAQAQRLNIIDLYWPNDTHWSMQGQVYFGGRMREAVQAALAVPSSRERP</sequence>
<evidence type="ECO:0000256" key="1">
    <source>
        <dbReference type="SAM" id="MobiDB-lite"/>
    </source>
</evidence>
<dbReference type="RefSeq" id="WP_058642225.1">
    <property type="nucleotide sequence ID" value="NZ_LDSL01000070.1"/>
</dbReference>
<feature type="region of interest" description="Disordered" evidence="1">
    <location>
        <begin position="152"/>
        <end position="171"/>
    </location>
</feature>
<keyword evidence="4" id="KW-1185">Reference proteome</keyword>
<protein>
    <recommendedName>
        <fullName evidence="5">AlgX/AlgJ SGNH hydrolase-like domain-containing protein</fullName>
    </recommendedName>
</protein>
<gene>
    <name evidence="3" type="ORF">NS331_11990</name>
</gene>
<evidence type="ECO:0008006" key="5">
    <source>
        <dbReference type="Google" id="ProtNLM"/>
    </source>
</evidence>
<dbReference type="OrthoDB" id="7064412at2"/>
<evidence type="ECO:0000313" key="3">
    <source>
        <dbReference type="EMBL" id="KTT21392.1"/>
    </source>
</evidence>
<dbReference type="AlphaFoldDB" id="A0A147GUV4"/>
<evidence type="ECO:0000256" key="2">
    <source>
        <dbReference type="SAM" id="Phobius"/>
    </source>
</evidence>
<accession>A0A147GUV4</accession>
<feature type="transmembrane region" description="Helical" evidence="2">
    <location>
        <begin position="7"/>
        <end position="28"/>
    </location>
</feature>
<keyword evidence="2" id="KW-0812">Transmembrane</keyword>
<name>A0A147GUV4_9BURK</name>
<comment type="caution">
    <text evidence="3">The sequence shown here is derived from an EMBL/GenBank/DDBJ whole genome shotgun (WGS) entry which is preliminary data.</text>
</comment>
<keyword evidence="2" id="KW-1133">Transmembrane helix</keyword>
<dbReference type="Proteomes" id="UP000072741">
    <property type="component" value="Unassembled WGS sequence"/>
</dbReference>
<keyword evidence="2" id="KW-0472">Membrane</keyword>